<reference evidence="1 2" key="1">
    <citation type="submission" date="2016-04" db="EMBL/GenBank/DDBJ databases">
        <title>Genome analyses suggest a sexual origin of heterokaryosis in a supposedly ancient asexual fungus.</title>
        <authorList>
            <person name="Ropars J."/>
            <person name="Sedzielewska K."/>
            <person name="Noel J."/>
            <person name="Charron P."/>
            <person name="Farinelli L."/>
            <person name="Marton T."/>
            <person name="Kruger M."/>
            <person name="Pelin A."/>
            <person name="Brachmann A."/>
            <person name="Corradi N."/>
        </authorList>
    </citation>
    <scope>NUCLEOTIDE SEQUENCE [LARGE SCALE GENOMIC DNA]</scope>
    <source>
        <strain evidence="1 2">C2</strain>
    </source>
</reference>
<dbReference type="VEuPathDB" id="FungiDB:RhiirA1_476333"/>
<protein>
    <submittedName>
        <fullName evidence="1">Uncharacterized protein</fullName>
    </submittedName>
</protein>
<feature type="non-terminal residue" evidence="1">
    <location>
        <position position="242"/>
    </location>
</feature>
<dbReference type="Proteomes" id="UP000233469">
    <property type="component" value="Unassembled WGS sequence"/>
</dbReference>
<comment type="caution">
    <text evidence="1">The sequence shown here is derived from an EMBL/GenBank/DDBJ whole genome shotgun (WGS) entry which is preliminary data.</text>
</comment>
<dbReference type="EMBL" id="LLXL01002273">
    <property type="protein sequence ID" value="PKK61281.1"/>
    <property type="molecule type" value="Genomic_DNA"/>
</dbReference>
<reference evidence="1 2" key="2">
    <citation type="submission" date="2017-10" db="EMBL/GenBank/DDBJ databases">
        <title>Extensive intraspecific genome diversity in a model arbuscular mycorrhizal fungus.</title>
        <authorList>
            <person name="Chen E.C.H."/>
            <person name="Morin E."/>
            <person name="Baudet D."/>
            <person name="Noel J."/>
            <person name="Ndikumana S."/>
            <person name="Charron P."/>
            <person name="St-Onge C."/>
            <person name="Giorgi J."/>
            <person name="Grigoriev I.V."/>
            <person name="Roux C."/>
            <person name="Martin F.M."/>
            <person name="Corradi N."/>
        </authorList>
    </citation>
    <scope>NUCLEOTIDE SEQUENCE [LARGE SCALE GENOMIC DNA]</scope>
    <source>
        <strain evidence="1 2">C2</strain>
    </source>
</reference>
<sequence>MSDIYEVLEVIKERHWREKHEENKEEYQRDPSCLRCYGINEIKIDKWFEGFWKIFQKVILEAMGYNRNTYAKLLEYIVLTRKSGEERYPSSKKKRDKEFEKIMKEGEKLLDIVVVSIRYRNKPDLKEEGIKSVIKIICEHYMFDEEDKLIINERETEENLLGNKELIRWGSIITDDELDIRFTRFGEWLAEKESVEIKDKGYDTMRYLKTILHLEEEGDIIKEENREIVKKFQKSITYQWWD</sequence>
<organism evidence="1 2">
    <name type="scientific">Rhizophagus irregularis</name>
    <dbReference type="NCBI Taxonomy" id="588596"/>
    <lineage>
        <taxon>Eukaryota</taxon>
        <taxon>Fungi</taxon>
        <taxon>Fungi incertae sedis</taxon>
        <taxon>Mucoromycota</taxon>
        <taxon>Glomeromycotina</taxon>
        <taxon>Glomeromycetes</taxon>
        <taxon>Glomerales</taxon>
        <taxon>Glomeraceae</taxon>
        <taxon>Rhizophagus</taxon>
    </lineage>
</organism>
<proteinExistence type="predicted"/>
<name>A0A2N1MI11_9GLOM</name>
<evidence type="ECO:0000313" key="2">
    <source>
        <dbReference type="Proteomes" id="UP000233469"/>
    </source>
</evidence>
<accession>A0A2N1MI11</accession>
<dbReference type="VEuPathDB" id="FungiDB:FUN_017510"/>
<evidence type="ECO:0000313" key="1">
    <source>
        <dbReference type="EMBL" id="PKK61281.1"/>
    </source>
</evidence>
<dbReference type="AlphaFoldDB" id="A0A2N1MI11"/>
<gene>
    <name evidence="1" type="ORF">RhiirC2_817030</name>
</gene>